<feature type="signal peptide" evidence="1">
    <location>
        <begin position="1"/>
        <end position="40"/>
    </location>
</feature>
<comment type="caution">
    <text evidence="2">The sequence shown here is derived from an EMBL/GenBank/DDBJ whole genome shotgun (WGS) entry which is preliminary data.</text>
</comment>
<proteinExistence type="predicted"/>
<name>A0ABX5KGF3_9BURK</name>
<dbReference type="EMBL" id="QEOB01000014">
    <property type="protein sequence ID" value="PVX77899.1"/>
    <property type="molecule type" value="Genomic_DNA"/>
</dbReference>
<evidence type="ECO:0000256" key="1">
    <source>
        <dbReference type="SAM" id="SignalP"/>
    </source>
</evidence>
<dbReference type="Proteomes" id="UP000245712">
    <property type="component" value="Unassembled WGS sequence"/>
</dbReference>
<reference evidence="2 3" key="1">
    <citation type="submission" date="2018-05" db="EMBL/GenBank/DDBJ databases">
        <title>Genomic Encyclopedia of Type Strains, Phase IV (KMG-V): Genome sequencing to study the core and pangenomes of soil and plant-associated prokaryotes.</title>
        <authorList>
            <person name="Whitman W."/>
        </authorList>
    </citation>
    <scope>NUCLEOTIDE SEQUENCE [LARGE SCALE GENOMIC DNA]</scope>
    <source>
        <strain evidence="2 3">SCZa-39</strain>
    </source>
</reference>
<dbReference type="Gene3D" id="3.40.50.1110">
    <property type="entry name" value="SGNH hydrolase"/>
    <property type="match status" value="1"/>
</dbReference>
<keyword evidence="3" id="KW-1185">Reference proteome</keyword>
<evidence type="ECO:0000313" key="3">
    <source>
        <dbReference type="Proteomes" id="UP000245712"/>
    </source>
</evidence>
<evidence type="ECO:0000313" key="2">
    <source>
        <dbReference type="EMBL" id="PVX77899.1"/>
    </source>
</evidence>
<organism evidence="2 3">
    <name type="scientific">Paraburkholderia unamae</name>
    <dbReference type="NCBI Taxonomy" id="219649"/>
    <lineage>
        <taxon>Bacteria</taxon>
        <taxon>Pseudomonadati</taxon>
        <taxon>Pseudomonadota</taxon>
        <taxon>Betaproteobacteria</taxon>
        <taxon>Burkholderiales</taxon>
        <taxon>Burkholderiaceae</taxon>
        <taxon>Paraburkholderia</taxon>
    </lineage>
</organism>
<dbReference type="PROSITE" id="PS51257">
    <property type="entry name" value="PROKAR_LIPOPROTEIN"/>
    <property type="match status" value="1"/>
</dbReference>
<gene>
    <name evidence="2" type="ORF">C7402_114128</name>
</gene>
<dbReference type="InterPro" id="IPR036514">
    <property type="entry name" value="SGNH_hydro_sf"/>
</dbReference>
<dbReference type="RefSeq" id="WP_116612892.1">
    <property type="nucleotide sequence ID" value="NZ_QEOB01000014.1"/>
</dbReference>
<sequence length="461" mass="46420">MKHQGPRHRTLLRASQIAVASAAFALLAACGGGSSGNNNASTPPPSGVNLQVVAFGTSLTDAGTYSEQILPGFGGGRFTTNPGEVWAQKVSEYFGNTLTPAFEGGFGLPLTATGGFDYAQGGAMVSTGGVANTSAVIPAASQQPITWQLSQYIAQHGSFNANQLVLVEGGANEILALLSNSGAGLAAFATALAKANFTALASDPATQQATAQALVAKGFTAAQAQALVPAAIALQIVTTDANAATDFASVLPIITAAGTLANLVNTQIAGTAKVAVVTVPDIGKTPAAQAADKSAGATPGAANAPDQALTLVSAMYNLALLEGLQPSLAAKKVVPVDVFSWLDQTVQNAASLGFTVTNTDTACNLTQMETDATNYALANPKATLGLDPATTPQATLNAYAQAYGQSFGSSLFCSPQTLKAANAPTTYMFADLVHPSTALHGQFATFVETQLAAAGIGKAPQ</sequence>
<accession>A0ABX5KGF3</accession>
<protein>
    <submittedName>
        <fullName evidence="2">Phospholipase/lecithinase/hemolysin</fullName>
    </submittedName>
</protein>
<keyword evidence="1" id="KW-0732">Signal</keyword>
<feature type="chain" id="PRO_5045815442" evidence="1">
    <location>
        <begin position="41"/>
        <end position="461"/>
    </location>
</feature>